<keyword evidence="2" id="KW-1185">Reference proteome</keyword>
<name>A0A7J9FY99_9ROSI</name>
<dbReference type="Proteomes" id="UP000593568">
    <property type="component" value="Unassembled WGS sequence"/>
</dbReference>
<accession>A0A7J9FY99</accession>
<evidence type="ECO:0000313" key="1">
    <source>
        <dbReference type="EMBL" id="MBA0789535.1"/>
    </source>
</evidence>
<protein>
    <submittedName>
        <fullName evidence="1">Uncharacterized protein</fullName>
    </submittedName>
</protein>
<evidence type="ECO:0000313" key="2">
    <source>
        <dbReference type="Proteomes" id="UP000593568"/>
    </source>
</evidence>
<comment type="caution">
    <text evidence="1">The sequence shown here is derived from an EMBL/GenBank/DDBJ whole genome shotgun (WGS) entry which is preliminary data.</text>
</comment>
<proteinExistence type="predicted"/>
<dbReference type="AlphaFoldDB" id="A0A7J9FY99"/>
<dbReference type="EMBL" id="JABEZW010229603">
    <property type="protein sequence ID" value="MBA0789535.1"/>
    <property type="molecule type" value="Genomic_DNA"/>
</dbReference>
<gene>
    <name evidence="1" type="ORF">Gotri_025059</name>
</gene>
<sequence length="24" mass="2684">MHLCGIMSLEILTAIYRILYLCGG</sequence>
<organism evidence="1 2">
    <name type="scientific">Gossypium trilobum</name>
    <dbReference type="NCBI Taxonomy" id="34281"/>
    <lineage>
        <taxon>Eukaryota</taxon>
        <taxon>Viridiplantae</taxon>
        <taxon>Streptophyta</taxon>
        <taxon>Embryophyta</taxon>
        <taxon>Tracheophyta</taxon>
        <taxon>Spermatophyta</taxon>
        <taxon>Magnoliopsida</taxon>
        <taxon>eudicotyledons</taxon>
        <taxon>Gunneridae</taxon>
        <taxon>Pentapetalae</taxon>
        <taxon>rosids</taxon>
        <taxon>malvids</taxon>
        <taxon>Malvales</taxon>
        <taxon>Malvaceae</taxon>
        <taxon>Malvoideae</taxon>
        <taxon>Gossypium</taxon>
    </lineage>
</organism>
<reference evidence="1 2" key="1">
    <citation type="journal article" date="2019" name="Genome Biol. Evol.">
        <title>Insights into the evolution of the New World diploid cottons (Gossypium, subgenus Houzingenia) based on genome sequencing.</title>
        <authorList>
            <person name="Grover C.E."/>
            <person name="Arick M.A. 2nd"/>
            <person name="Thrash A."/>
            <person name="Conover J.L."/>
            <person name="Sanders W.S."/>
            <person name="Peterson D.G."/>
            <person name="Frelichowski J.E."/>
            <person name="Scheffler J.A."/>
            <person name="Scheffler B.E."/>
            <person name="Wendel J.F."/>
        </authorList>
    </citation>
    <scope>NUCLEOTIDE SEQUENCE [LARGE SCALE GENOMIC DNA]</scope>
    <source>
        <strain evidence="1">8</strain>
        <tissue evidence="1">Leaf</tissue>
    </source>
</reference>